<feature type="domain" description="Core-binding (CB)" evidence="7">
    <location>
        <begin position="102"/>
        <end position="183"/>
    </location>
</feature>
<evidence type="ECO:0000256" key="3">
    <source>
        <dbReference type="ARBA" id="ARBA00023125"/>
    </source>
</evidence>
<dbReference type="PROSITE" id="PS51900">
    <property type="entry name" value="CB"/>
    <property type="match status" value="1"/>
</dbReference>
<proteinExistence type="inferred from homology"/>
<evidence type="ECO:0000256" key="2">
    <source>
        <dbReference type="ARBA" id="ARBA00022908"/>
    </source>
</evidence>
<evidence type="ECO:0000256" key="1">
    <source>
        <dbReference type="ARBA" id="ARBA00008857"/>
    </source>
</evidence>
<dbReference type="SUPFAM" id="SSF56349">
    <property type="entry name" value="DNA breaking-rejoining enzymes"/>
    <property type="match status" value="1"/>
</dbReference>
<evidence type="ECO:0000256" key="5">
    <source>
        <dbReference type="PROSITE-ProRule" id="PRU01248"/>
    </source>
</evidence>
<dbReference type="PANTHER" id="PTHR30629:SF2">
    <property type="entry name" value="PROPHAGE INTEGRASE INTS-RELATED"/>
    <property type="match status" value="1"/>
</dbReference>
<dbReference type="EMBL" id="JANSLM010000012">
    <property type="protein sequence ID" value="MDT8841280.1"/>
    <property type="molecule type" value="Genomic_DNA"/>
</dbReference>
<sequence>MAHAINKLSATQVNRLAKPGFHSDGGGLYLQITKGGVKSWLFRYMKNGKARGMGLGPLHTISLAEARVHALAARKQLLEGVDPLDVKQQERVTKKAATERTKTFDECAEAYIEAHRSGWRNAKHGDQWTNTLAAYASPHLGTVQVSAIDTALVMKTLEPIWTTKTETASRVRGRIESVLDWATVRGYRSGENPARWKGHLDHLLPKRSKVQKVEHHAALAYAEAPSFMSALRSQDSTTAKALELLILTATRTNEILGARWEEFDLDTQIWTIPADRMKAGKEHRVPLPQQALLIVAAMKEVRQNDHVFAGQRKDMPLSNMALLQLLKRMKRTDLTAHGFRSTFRDWVGETTHYPREVAEAALAHMLKDKAEAAYARGDLFQKRAAMMQDWADFLRG</sequence>
<dbReference type="GO" id="GO:0015074">
    <property type="term" value="P:DNA integration"/>
    <property type="evidence" value="ECO:0007669"/>
    <property type="project" value="UniProtKB-KW"/>
</dbReference>
<dbReference type="Proteomes" id="UP000032614">
    <property type="component" value="Chromosome 1"/>
</dbReference>
<dbReference type="InterPro" id="IPR013762">
    <property type="entry name" value="Integrase-like_cat_sf"/>
</dbReference>
<dbReference type="GeneID" id="66517011"/>
<dbReference type="InterPro" id="IPR044068">
    <property type="entry name" value="CB"/>
</dbReference>
<dbReference type="Proteomes" id="UP001246473">
    <property type="component" value="Unassembled WGS sequence"/>
</dbReference>
<dbReference type="CDD" id="cd00801">
    <property type="entry name" value="INT_P4_C"/>
    <property type="match status" value="1"/>
</dbReference>
<dbReference type="Gene3D" id="1.10.443.10">
    <property type="entry name" value="Intergrase catalytic core"/>
    <property type="match status" value="1"/>
</dbReference>
<dbReference type="InterPro" id="IPR025166">
    <property type="entry name" value="Integrase_DNA_bind_dom"/>
</dbReference>
<feature type="domain" description="Tyr recombinase" evidence="6">
    <location>
        <begin position="214"/>
        <end position="387"/>
    </location>
</feature>
<keyword evidence="3 5" id="KW-0238">DNA-binding</keyword>
<dbReference type="InterPro" id="IPR050808">
    <property type="entry name" value="Phage_Integrase"/>
</dbReference>
<name>A0AAP5QEX3_9BURK</name>
<dbReference type="Pfam" id="PF22022">
    <property type="entry name" value="Phage_int_M"/>
    <property type="match status" value="1"/>
</dbReference>
<dbReference type="InterPro" id="IPR053876">
    <property type="entry name" value="Phage_int_M"/>
</dbReference>
<evidence type="ECO:0000256" key="4">
    <source>
        <dbReference type="ARBA" id="ARBA00023172"/>
    </source>
</evidence>
<dbReference type="GO" id="GO:0003677">
    <property type="term" value="F:DNA binding"/>
    <property type="evidence" value="ECO:0007669"/>
    <property type="project" value="UniProtKB-UniRule"/>
</dbReference>
<evidence type="ECO:0000313" key="8">
    <source>
        <dbReference type="EMBL" id="AJZ58260.1"/>
    </source>
</evidence>
<organism evidence="9 11">
    <name type="scientific">Paraburkholderia fungorum</name>
    <dbReference type="NCBI Taxonomy" id="134537"/>
    <lineage>
        <taxon>Bacteria</taxon>
        <taxon>Pseudomonadati</taxon>
        <taxon>Pseudomonadota</taxon>
        <taxon>Betaproteobacteria</taxon>
        <taxon>Burkholderiales</taxon>
        <taxon>Burkholderiaceae</taxon>
        <taxon>Paraburkholderia</taxon>
    </lineage>
</organism>
<keyword evidence="2" id="KW-0229">DNA integration</keyword>
<comment type="similarity">
    <text evidence="1">Belongs to the 'phage' integrase family.</text>
</comment>
<dbReference type="PANTHER" id="PTHR30629">
    <property type="entry name" value="PROPHAGE INTEGRASE"/>
    <property type="match status" value="1"/>
</dbReference>
<dbReference type="GO" id="GO:0006310">
    <property type="term" value="P:DNA recombination"/>
    <property type="evidence" value="ECO:0007669"/>
    <property type="project" value="UniProtKB-KW"/>
</dbReference>
<evidence type="ECO:0000313" key="9">
    <source>
        <dbReference type="EMBL" id="MDT8841280.1"/>
    </source>
</evidence>
<dbReference type="Pfam" id="PF13356">
    <property type="entry name" value="Arm-DNA-bind_3"/>
    <property type="match status" value="1"/>
</dbReference>
<evidence type="ECO:0000259" key="6">
    <source>
        <dbReference type="PROSITE" id="PS51898"/>
    </source>
</evidence>
<reference evidence="9" key="2">
    <citation type="submission" date="2022-08" db="EMBL/GenBank/DDBJ databases">
        <authorList>
            <person name="Kim S.-J."/>
        </authorList>
    </citation>
    <scope>NUCLEOTIDE SEQUENCE</scope>
    <source>
        <strain evidence="9">KJ</strain>
    </source>
</reference>
<evidence type="ECO:0000259" key="7">
    <source>
        <dbReference type="PROSITE" id="PS51900"/>
    </source>
</evidence>
<dbReference type="InterPro" id="IPR002104">
    <property type="entry name" value="Integrase_catalytic"/>
</dbReference>
<protein>
    <submittedName>
        <fullName evidence="8">Phage integrase</fullName>
    </submittedName>
    <submittedName>
        <fullName evidence="9">Tyrosine-type recombinase/integrase</fullName>
    </submittedName>
</protein>
<reference evidence="8 10" key="1">
    <citation type="journal article" date="2015" name="Genome Announc.">
        <title>Complete genome sequences for 59 burkholderia isolates, both pathogenic and near neighbor.</title>
        <authorList>
            <person name="Johnson S.L."/>
            <person name="Bishop-Lilly K.A."/>
            <person name="Ladner J.T."/>
            <person name="Daligault H.E."/>
            <person name="Davenport K.W."/>
            <person name="Jaissle J."/>
            <person name="Frey K.G."/>
            <person name="Koroleva G.I."/>
            <person name="Bruce D.C."/>
            <person name="Coyne S.R."/>
            <person name="Broomall S.M."/>
            <person name="Li P.E."/>
            <person name="Teshima H."/>
            <person name="Gibbons H.S."/>
            <person name="Palacios G.F."/>
            <person name="Rosenzweig C.N."/>
            <person name="Redden C.L."/>
            <person name="Xu Y."/>
            <person name="Minogue T.D."/>
            <person name="Chain P.S."/>
        </authorList>
    </citation>
    <scope>NUCLEOTIDE SEQUENCE [LARGE SCALE GENOMIC DNA]</scope>
    <source>
        <strain evidence="8 10">ATCC BAA-463</strain>
    </source>
</reference>
<gene>
    <name evidence="8" type="ORF">OI25_3087</name>
    <name evidence="9" type="ORF">ParKJ_28020</name>
</gene>
<dbReference type="Pfam" id="PF00589">
    <property type="entry name" value="Phage_integrase"/>
    <property type="match status" value="1"/>
</dbReference>
<accession>A0AAP5QEX3</accession>
<dbReference type="KEGG" id="bfn:OI25_3087"/>
<dbReference type="AlphaFoldDB" id="A0AAP5QEX3"/>
<dbReference type="EMBL" id="CP010026">
    <property type="protein sequence ID" value="AJZ58260.1"/>
    <property type="molecule type" value="Genomic_DNA"/>
</dbReference>
<dbReference type="InterPro" id="IPR038488">
    <property type="entry name" value="Integrase_DNA-bd_sf"/>
</dbReference>
<dbReference type="Gene3D" id="3.30.160.390">
    <property type="entry name" value="Integrase, DNA-binding domain"/>
    <property type="match status" value="1"/>
</dbReference>
<evidence type="ECO:0000313" key="10">
    <source>
        <dbReference type="Proteomes" id="UP000032614"/>
    </source>
</evidence>
<dbReference type="Gene3D" id="1.10.150.130">
    <property type="match status" value="1"/>
</dbReference>
<dbReference type="RefSeq" id="WP_046568811.1">
    <property type="nucleotide sequence ID" value="NZ_CP010026.1"/>
</dbReference>
<keyword evidence="4" id="KW-0233">DNA recombination</keyword>
<evidence type="ECO:0000313" key="11">
    <source>
        <dbReference type="Proteomes" id="UP001246473"/>
    </source>
</evidence>
<dbReference type="PROSITE" id="PS51898">
    <property type="entry name" value="TYR_RECOMBINASE"/>
    <property type="match status" value="1"/>
</dbReference>
<dbReference type="InterPro" id="IPR011010">
    <property type="entry name" value="DNA_brk_join_enz"/>
</dbReference>
<dbReference type="InterPro" id="IPR010998">
    <property type="entry name" value="Integrase_recombinase_N"/>
</dbReference>